<dbReference type="InterPro" id="IPR001138">
    <property type="entry name" value="Zn2Cys6_DnaBD"/>
</dbReference>
<feature type="region of interest" description="Disordered" evidence="6">
    <location>
        <begin position="91"/>
        <end position="169"/>
    </location>
</feature>
<evidence type="ECO:0000256" key="2">
    <source>
        <dbReference type="ARBA" id="ARBA00022833"/>
    </source>
</evidence>
<keyword evidence="9" id="KW-1185">Reference proteome</keyword>
<dbReference type="Pfam" id="PF00172">
    <property type="entry name" value="Zn_clus"/>
    <property type="match status" value="1"/>
</dbReference>
<keyword evidence="3" id="KW-0805">Transcription regulation</keyword>
<keyword evidence="1" id="KW-0479">Metal-binding</keyword>
<dbReference type="PROSITE" id="PS00463">
    <property type="entry name" value="ZN2_CY6_FUNGAL_1"/>
    <property type="match status" value="1"/>
</dbReference>
<dbReference type="SMART" id="SM00066">
    <property type="entry name" value="GAL4"/>
    <property type="match status" value="1"/>
</dbReference>
<evidence type="ECO:0000256" key="5">
    <source>
        <dbReference type="ARBA" id="ARBA00023242"/>
    </source>
</evidence>
<keyword evidence="4" id="KW-0804">Transcription</keyword>
<proteinExistence type="predicted"/>
<evidence type="ECO:0000256" key="3">
    <source>
        <dbReference type="ARBA" id="ARBA00023015"/>
    </source>
</evidence>
<evidence type="ECO:0000313" key="9">
    <source>
        <dbReference type="Proteomes" id="UP000799423"/>
    </source>
</evidence>
<reference evidence="8" key="1">
    <citation type="submission" date="2020-01" db="EMBL/GenBank/DDBJ databases">
        <authorList>
            <consortium name="DOE Joint Genome Institute"/>
            <person name="Haridas S."/>
            <person name="Albert R."/>
            <person name="Binder M."/>
            <person name="Bloem J."/>
            <person name="Labutti K."/>
            <person name="Salamov A."/>
            <person name="Andreopoulos B."/>
            <person name="Baker S.E."/>
            <person name="Barry K."/>
            <person name="Bills G."/>
            <person name="Bluhm B.H."/>
            <person name="Cannon C."/>
            <person name="Castanera R."/>
            <person name="Culley D.E."/>
            <person name="Daum C."/>
            <person name="Ezra D."/>
            <person name="Gonzalez J.B."/>
            <person name="Henrissat B."/>
            <person name="Kuo A."/>
            <person name="Liang C."/>
            <person name="Lipzen A."/>
            <person name="Lutzoni F."/>
            <person name="Magnuson J."/>
            <person name="Mondo S."/>
            <person name="Nolan M."/>
            <person name="Ohm R."/>
            <person name="Pangilinan J."/>
            <person name="Park H.-J."/>
            <person name="Ramirez L."/>
            <person name="Alfaro M."/>
            <person name="Sun H."/>
            <person name="Tritt A."/>
            <person name="Yoshinaga Y."/>
            <person name="Zwiers L.-H."/>
            <person name="Turgeon B.G."/>
            <person name="Goodwin S.B."/>
            <person name="Spatafora J.W."/>
            <person name="Crous P.W."/>
            <person name="Grigoriev I.V."/>
        </authorList>
    </citation>
    <scope>NUCLEOTIDE SEQUENCE</scope>
    <source>
        <strain evidence="8">IPT5</strain>
    </source>
</reference>
<feature type="compositionally biased region" description="Polar residues" evidence="6">
    <location>
        <begin position="141"/>
        <end position="151"/>
    </location>
</feature>
<dbReference type="GO" id="GO:0008270">
    <property type="term" value="F:zinc ion binding"/>
    <property type="evidence" value="ECO:0007669"/>
    <property type="project" value="InterPro"/>
</dbReference>
<evidence type="ECO:0000256" key="1">
    <source>
        <dbReference type="ARBA" id="ARBA00022723"/>
    </source>
</evidence>
<keyword evidence="2" id="KW-0862">Zinc</keyword>
<dbReference type="Proteomes" id="UP000799423">
    <property type="component" value="Unassembled WGS sequence"/>
</dbReference>
<protein>
    <recommendedName>
        <fullName evidence="7">Zn(2)-C6 fungal-type domain-containing protein</fullName>
    </recommendedName>
</protein>
<evidence type="ECO:0000256" key="4">
    <source>
        <dbReference type="ARBA" id="ARBA00023163"/>
    </source>
</evidence>
<dbReference type="PANTHER" id="PTHR47660:SF2">
    <property type="entry name" value="TRANSCRIPTION FACTOR WITH C2H2 AND ZN(2)-CYS(6) DNA BINDING DOMAIN (EUROFUNG)"/>
    <property type="match status" value="1"/>
</dbReference>
<keyword evidence="5" id="KW-0539">Nucleus</keyword>
<dbReference type="OrthoDB" id="40579at2759"/>
<feature type="compositionally biased region" description="Polar residues" evidence="6">
    <location>
        <begin position="204"/>
        <end position="223"/>
    </location>
</feature>
<dbReference type="Gene3D" id="4.10.240.10">
    <property type="entry name" value="Zn(2)-C6 fungal-type DNA-binding domain"/>
    <property type="match status" value="1"/>
</dbReference>
<dbReference type="GO" id="GO:0000981">
    <property type="term" value="F:DNA-binding transcription factor activity, RNA polymerase II-specific"/>
    <property type="evidence" value="ECO:0007669"/>
    <property type="project" value="InterPro"/>
</dbReference>
<accession>A0A6A7ANV7</accession>
<dbReference type="SUPFAM" id="SSF57701">
    <property type="entry name" value="Zn2/Cys6 DNA-binding domain"/>
    <property type="match status" value="1"/>
</dbReference>
<dbReference type="CDD" id="cd12148">
    <property type="entry name" value="fungal_TF_MHR"/>
    <property type="match status" value="1"/>
</dbReference>
<dbReference type="CDD" id="cd00067">
    <property type="entry name" value="GAL4"/>
    <property type="match status" value="1"/>
</dbReference>
<dbReference type="PROSITE" id="PS50048">
    <property type="entry name" value="ZN2_CY6_FUNGAL_2"/>
    <property type="match status" value="1"/>
</dbReference>
<organism evidence="8 9">
    <name type="scientific">Plenodomus tracheiphilus IPT5</name>
    <dbReference type="NCBI Taxonomy" id="1408161"/>
    <lineage>
        <taxon>Eukaryota</taxon>
        <taxon>Fungi</taxon>
        <taxon>Dikarya</taxon>
        <taxon>Ascomycota</taxon>
        <taxon>Pezizomycotina</taxon>
        <taxon>Dothideomycetes</taxon>
        <taxon>Pleosporomycetidae</taxon>
        <taxon>Pleosporales</taxon>
        <taxon>Pleosporineae</taxon>
        <taxon>Leptosphaeriaceae</taxon>
        <taxon>Plenodomus</taxon>
    </lineage>
</organism>
<feature type="domain" description="Zn(2)-C6 fungal-type" evidence="7">
    <location>
        <begin position="18"/>
        <end position="47"/>
    </location>
</feature>
<dbReference type="EMBL" id="MU006441">
    <property type="protein sequence ID" value="KAF2843997.1"/>
    <property type="molecule type" value="Genomic_DNA"/>
</dbReference>
<evidence type="ECO:0000313" key="8">
    <source>
        <dbReference type="EMBL" id="KAF2843997.1"/>
    </source>
</evidence>
<gene>
    <name evidence="8" type="ORF">T440DRAFT_473745</name>
</gene>
<feature type="region of interest" description="Disordered" evidence="6">
    <location>
        <begin position="201"/>
        <end position="223"/>
    </location>
</feature>
<evidence type="ECO:0000259" key="7">
    <source>
        <dbReference type="PROSITE" id="PS50048"/>
    </source>
</evidence>
<name>A0A6A7ANV7_9PLEO</name>
<feature type="compositionally biased region" description="Basic and acidic residues" evidence="6">
    <location>
        <begin position="116"/>
        <end position="128"/>
    </location>
</feature>
<sequence length="859" mass="95551">MAAQNSTETESPRRAAIACVSCAKTKTRCDRRHPCGRCRAKGLTCVSRSSRRGKAGKTSGIVTITLETSPTGSPNAASNAVMASSSLHTFYPSSPATRPQPHQPWTAASVGPASQHSEEPREAARGHSDSPVSFAMGEVNHPTTNNPSTCSMAHDHHPDGSSIGMDTNGWDTSSPSLGWLFRDFPHPLDATSQEVSGAAHWPGANNNCTQSAPILDQATSPPSDQGFEDAWMVNLEHWSVCRCCPAAQHPATDTGKSSIAAMEQNFARPGAWSDIVLDWRVKNFEPPECFTNLNLSNLTREWLLMVAQRLMHVAMDCHALNPNEFGPSEGYIRLPPSHALQNYLEMVLRNFEPFYPLIPARAIDQIILTGIESGQGSSLLLFLMLAFGSMIDPALKARQFSAGLTEICRHSITNLLEKNSDPAESRFTAYCGLMFTVKSAFSGDKAHMNISIAQRQMHLTFMRSAGMFRLPRQPVQTMMTSSIDEDIEQRFDSWRERQCGSRLSYCWVMLEHEISLFYGCQPALNISELEAALPADDSLWLASTASEWHKATSQMKSTSSNHLGFDPQSEISLFALFQLLREDSLAYPDCQPQLLHMRLLLYPIHVLITELSHLLGCVQTSLGSRSFSGPVTQASSILRFNEVQILLQRWYDIVTRLVSQSTRFRAMRNATMLLYHLTSLNLYTAFHEIELLARKGHSEADSATAEAWLRNPEHVLVHCGQAIRLFGEIEDEFRPIWNPFAVYRVTMTLWAFSIWASPCNHAAKGSATSVPQLAINGFQMNEPLIQLYLRSGHAEPNIVTKHANRISIDDPEAILSLGIDMLYHGPLTTPLSFGVRTKLKAVSRLWKEYHRDLRSRRSS</sequence>
<dbReference type="InterPro" id="IPR036864">
    <property type="entry name" value="Zn2-C6_fun-type_DNA-bd_sf"/>
</dbReference>
<evidence type="ECO:0000256" key="6">
    <source>
        <dbReference type="SAM" id="MobiDB-lite"/>
    </source>
</evidence>
<dbReference type="AlphaFoldDB" id="A0A6A7ANV7"/>
<dbReference type="PANTHER" id="PTHR47660">
    <property type="entry name" value="TRANSCRIPTION FACTOR WITH C2H2 AND ZN(2)-CYS(6) DNA BINDING DOMAIN (EUROFUNG)-RELATED-RELATED"/>
    <property type="match status" value="1"/>
</dbReference>